<feature type="transmembrane region" description="Helical" evidence="8">
    <location>
        <begin position="487"/>
        <end position="507"/>
    </location>
</feature>
<evidence type="ECO:0000256" key="7">
    <source>
        <dbReference type="SAM" id="MobiDB-lite"/>
    </source>
</evidence>
<evidence type="ECO:0000313" key="10">
    <source>
        <dbReference type="Proteomes" id="UP001201812"/>
    </source>
</evidence>
<keyword evidence="10" id="KW-1185">Reference proteome</keyword>
<dbReference type="PROSITE" id="PS00375">
    <property type="entry name" value="UDPGT"/>
    <property type="match status" value="1"/>
</dbReference>
<evidence type="ECO:0000256" key="8">
    <source>
        <dbReference type="SAM" id="Phobius"/>
    </source>
</evidence>
<dbReference type="CDD" id="cd03784">
    <property type="entry name" value="GT1_Gtf-like"/>
    <property type="match status" value="1"/>
</dbReference>
<dbReference type="GO" id="GO:0015020">
    <property type="term" value="F:glucuronosyltransferase activity"/>
    <property type="evidence" value="ECO:0007669"/>
    <property type="project" value="UniProtKB-EC"/>
</dbReference>
<keyword evidence="4 6" id="KW-0808">Transferase</keyword>
<proteinExistence type="inferred from homology"/>
<protein>
    <recommendedName>
        <fullName evidence="2">glucuronosyltransferase</fullName>
        <ecNumber evidence="2">2.4.1.17</ecNumber>
    </recommendedName>
</protein>
<feature type="region of interest" description="Disordered" evidence="7">
    <location>
        <begin position="517"/>
        <end position="539"/>
    </location>
</feature>
<name>A0AAD4QZ83_9BILA</name>
<dbReference type="EC" id="2.4.1.17" evidence="2"/>
<gene>
    <name evidence="9" type="ORF">DdX_17365</name>
</gene>
<dbReference type="Pfam" id="PF00201">
    <property type="entry name" value="UDPGT"/>
    <property type="match status" value="2"/>
</dbReference>
<keyword evidence="8" id="KW-1133">Transmembrane helix</keyword>
<dbReference type="Gene3D" id="3.40.50.2000">
    <property type="entry name" value="Glycogen Phosphorylase B"/>
    <property type="match status" value="1"/>
</dbReference>
<comment type="similarity">
    <text evidence="1 6">Belongs to the UDP-glycosyltransferase family.</text>
</comment>
<evidence type="ECO:0000256" key="4">
    <source>
        <dbReference type="ARBA" id="ARBA00022679"/>
    </source>
</evidence>
<keyword evidence="3 6" id="KW-0328">Glycosyltransferase</keyword>
<keyword evidence="8" id="KW-0812">Transmembrane</keyword>
<evidence type="ECO:0000256" key="1">
    <source>
        <dbReference type="ARBA" id="ARBA00009995"/>
    </source>
</evidence>
<sequence length="588" mass="67305">MNAFLISALYLSIAGVNILEGFKILVFSPTHSKSHMIANGRIADTLAKGGHDVTLLEVEFGAKSGSVYKNLYSKRRAVSGFVDNRPDFAKGQKKKTEKVFNRYQWPISNALLFRQFYKAYNKKCEELLKKREILDELRDEKFDLIFTEQLNLCGTGLKEVLNITTHIWVNSNPIMDHVSYYMGVPNILSYVPAVSDVSDGMSDHPTYLQRLRNIVESLSMNGLERDAKRDLPEKLDNWINEGPSGDIVLFSFGSIVETHWIPSEARRHIFDTFAHFPNHRFIVKISKEDYISKRLARNMSNVHLADWLPQSALLRHSRVKAFITHGGYNSLLESAMQAVPVIVMPFFSDQARNAKVAERNGWGIALPAKNLLHNPQKFSKALESVLYNDNYTKMARRTQRLLKTKPFSAEEILLRYTQFVGENQGTLPELQNEGRNLNFVVYNNLDIWIPFVLLCLAAIYFAAFWMFKISCWILRIIEFSTMKIFSLFFLTFLMVALLGVSLGFPYYGHQRVSSDSNDNNSEYGHTQEHRHSPNAGQAWMSHPCSQHSFFSLDSLALIIRYTLEQVLINQDARFTQIAVGVMVAKERS</sequence>
<evidence type="ECO:0000256" key="2">
    <source>
        <dbReference type="ARBA" id="ARBA00012544"/>
    </source>
</evidence>
<comment type="catalytic activity">
    <reaction evidence="5">
        <text>glucuronate acceptor + UDP-alpha-D-glucuronate = acceptor beta-D-glucuronoside + UDP + H(+)</text>
        <dbReference type="Rhea" id="RHEA:21032"/>
        <dbReference type="ChEBI" id="CHEBI:15378"/>
        <dbReference type="ChEBI" id="CHEBI:58052"/>
        <dbReference type="ChEBI" id="CHEBI:58223"/>
        <dbReference type="ChEBI" id="CHEBI:132367"/>
        <dbReference type="ChEBI" id="CHEBI:132368"/>
        <dbReference type="EC" id="2.4.1.17"/>
    </reaction>
</comment>
<dbReference type="AlphaFoldDB" id="A0AAD4QZ83"/>
<keyword evidence="8" id="KW-0472">Membrane</keyword>
<dbReference type="FunFam" id="3.40.50.2000:FF:000021">
    <property type="entry name" value="UDP-glucuronosyltransferase"/>
    <property type="match status" value="1"/>
</dbReference>
<evidence type="ECO:0000256" key="3">
    <source>
        <dbReference type="ARBA" id="ARBA00022676"/>
    </source>
</evidence>
<dbReference type="InterPro" id="IPR050271">
    <property type="entry name" value="UDP-glycosyltransferase"/>
</dbReference>
<comment type="caution">
    <text evidence="9">The sequence shown here is derived from an EMBL/GenBank/DDBJ whole genome shotgun (WGS) entry which is preliminary data.</text>
</comment>
<feature type="transmembrane region" description="Helical" evidence="8">
    <location>
        <begin position="447"/>
        <end position="467"/>
    </location>
</feature>
<dbReference type="PANTHER" id="PTHR48043:SF143">
    <property type="entry name" value="UDP-GLUCURONOSYLTRANSFERASE"/>
    <property type="match status" value="1"/>
</dbReference>
<dbReference type="Proteomes" id="UP001201812">
    <property type="component" value="Unassembled WGS sequence"/>
</dbReference>
<dbReference type="InterPro" id="IPR035595">
    <property type="entry name" value="UDP_glycos_trans_CS"/>
</dbReference>
<evidence type="ECO:0000256" key="5">
    <source>
        <dbReference type="ARBA" id="ARBA00047475"/>
    </source>
</evidence>
<reference evidence="9" key="1">
    <citation type="submission" date="2022-01" db="EMBL/GenBank/DDBJ databases">
        <title>Genome Sequence Resource for Two Populations of Ditylenchus destructor, the Migratory Endoparasitic Phytonematode.</title>
        <authorList>
            <person name="Zhang H."/>
            <person name="Lin R."/>
            <person name="Xie B."/>
        </authorList>
    </citation>
    <scope>NUCLEOTIDE SEQUENCE</scope>
    <source>
        <strain evidence="9">BazhouSP</strain>
    </source>
</reference>
<organism evidence="9 10">
    <name type="scientific">Ditylenchus destructor</name>
    <dbReference type="NCBI Taxonomy" id="166010"/>
    <lineage>
        <taxon>Eukaryota</taxon>
        <taxon>Metazoa</taxon>
        <taxon>Ecdysozoa</taxon>
        <taxon>Nematoda</taxon>
        <taxon>Chromadorea</taxon>
        <taxon>Rhabditida</taxon>
        <taxon>Tylenchina</taxon>
        <taxon>Tylenchomorpha</taxon>
        <taxon>Sphaerularioidea</taxon>
        <taxon>Anguinidae</taxon>
        <taxon>Anguininae</taxon>
        <taxon>Ditylenchus</taxon>
    </lineage>
</organism>
<dbReference type="InterPro" id="IPR002213">
    <property type="entry name" value="UDP_glucos_trans"/>
</dbReference>
<accession>A0AAD4QZ83</accession>
<dbReference type="EMBL" id="JAKKPZ010000181">
    <property type="protein sequence ID" value="KAI1699379.1"/>
    <property type="molecule type" value="Genomic_DNA"/>
</dbReference>
<evidence type="ECO:0000313" key="9">
    <source>
        <dbReference type="EMBL" id="KAI1699379.1"/>
    </source>
</evidence>
<dbReference type="PANTHER" id="PTHR48043">
    <property type="entry name" value="EG:EG0003.4 PROTEIN-RELATED"/>
    <property type="match status" value="1"/>
</dbReference>
<dbReference type="SUPFAM" id="SSF53756">
    <property type="entry name" value="UDP-Glycosyltransferase/glycogen phosphorylase"/>
    <property type="match status" value="1"/>
</dbReference>
<evidence type="ECO:0000256" key="6">
    <source>
        <dbReference type="RuleBase" id="RU003718"/>
    </source>
</evidence>